<dbReference type="RefSeq" id="WP_185662288.1">
    <property type="nucleotide sequence ID" value="NZ_JACLAW010000001.1"/>
</dbReference>
<feature type="chain" id="PRO_5031365691" evidence="1">
    <location>
        <begin position="22"/>
        <end position="270"/>
    </location>
</feature>
<dbReference type="PANTHER" id="PTHR35841:SF1">
    <property type="entry name" value="PHOSPHONATES-BINDING PERIPLASMIC PROTEIN"/>
    <property type="match status" value="1"/>
</dbReference>
<sequence length="270" mass="28230">MTGRMASLPMYNFAGLRAAHAALWDVLAGYLAGEGMADLPAALDFAAKPVPDAIAADVLLTQTCGYPLQKAYVGQFRLLAVADYDAPGCTDFTHRAFVLVRADEPREGAESLRGARFGYNSLLSNSGMNLPRALFAPLARDGHFFGEVIETGSHPASIAALRGGEVDAVSVDCLTWAFASEHDPAAVSGLRVLCETGPSPAIPFVTSAATSGADAAALVRALVRFGSDPAQADLRRALKIKAVAPARPETYAALLGIEEEAARLGYPVLA</sequence>
<keyword evidence="1" id="KW-0732">Signal</keyword>
<evidence type="ECO:0000313" key="3">
    <source>
        <dbReference type="Proteomes" id="UP000566813"/>
    </source>
</evidence>
<dbReference type="Gene3D" id="3.40.190.10">
    <property type="entry name" value="Periplasmic binding protein-like II"/>
    <property type="match status" value="1"/>
</dbReference>
<dbReference type="AlphaFoldDB" id="A0A7X1FNE9"/>
<dbReference type="Proteomes" id="UP000566813">
    <property type="component" value="Unassembled WGS sequence"/>
</dbReference>
<organism evidence="2 3">
    <name type="scientific">Novosphingobium flavum</name>
    <dbReference type="NCBI Taxonomy" id="1778672"/>
    <lineage>
        <taxon>Bacteria</taxon>
        <taxon>Pseudomonadati</taxon>
        <taxon>Pseudomonadota</taxon>
        <taxon>Alphaproteobacteria</taxon>
        <taxon>Sphingomonadales</taxon>
        <taxon>Sphingomonadaceae</taxon>
        <taxon>Novosphingobium</taxon>
    </lineage>
</organism>
<dbReference type="EMBL" id="JACLAW010000001">
    <property type="protein sequence ID" value="MBC2664030.1"/>
    <property type="molecule type" value="Genomic_DNA"/>
</dbReference>
<evidence type="ECO:0000256" key="1">
    <source>
        <dbReference type="SAM" id="SignalP"/>
    </source>
</evidence>
<evidence type="ECO:0000313" key="2">
    <source>
        <dbReference type="EMBL" id="MBC2664030.1"/>
    </source>
</evidence>
<name>A0A7X1FNE9_9SPHN</name>
<proteinExistence type="predicted"/>
<dbReference type="PANTHER" id="PTHR35841">
    <property type="entry name" value="PHOSPHONATES-BINDING PERIPLASMIC PROTEIN"/>
    <property type="match status" value="1"/>
</dbReference>
<keyword evidence="3" id="KW-1185">Reference proteome</keyword>
<reference evidence="2 3" key="1">
    <citation type="submission" date="2020-08" db="EMBL/GenBank/DDBJ databases">
        <title>The genome sequence of type strain Novosphingobium flavum NBRC 111647.</title>
        <authorList>
            <person name="Liu Y."/>
        </authorList>
    </citation>
    <scope>NUCLEOTIDE SEQUENCE [LARGE SCALE GENOMIC DNA]</scope>
    <source>
        <strain evidence="2 3">NBRC 111647</strain>
    </source>
</reference>
<feature type="signal peptide" evidence="1">
    <location>
        <begin position="1"/>
        <end position="21"/>
    </location>
</feature>
<dbReference type="Pfam" id="PF12974">
    <property type="entry name" value="Phosphonate-bd"/>
    <property type="match status" value="1"/>
</dbReference>
<dbReference type="SUPFAM" id="SSF53850">
    <property type="entry name" value="Periplasmic binding protein-like II"/>
    <property type="match status" value="1"/>
</dbReference>
<protein>
    <submittedName>
        <fullName evidence="2">PhnD/SsuA/transferrin family substrate-binding protein</fullName>
    </submittedName>
</protein>
<comment type="caution">
    <text evidence="2">The sequence shown here is derived from an EMBL/GenBank/DDBJ whole genome shotgun (WGS) entry which is preliminary data.</text>
</comment>
<gene>
    <name evidence="2" type="ORF">H7F51_00710</name>
</gene>
<accession>A0A7X1FNE9</accession>